<dbReference type="AlphaFoldDB" id="A0A1I1X6Y0"/>
<protein>
    <submittedName>
        <fullName evidence="2">Spectinomycin phosphotransferase</fullName>
    </submittedName>
</protein>
<dbReference type="GO" id="GO:0016740">
    <property type="term" value="F:transferase activity"/>
    <property type="evidence" value="ECO:0007669"/>
    <property type="project" value="UniProtKB-KW"/>
</dbReference>
<proteinExistence type="predicted"/>
<dbReference type="Proteomes" id="UP000199323">
    <property type="component" value="Unassembled WGS sequence"/>
</dbReference>
<dbReference type="EMBL" id="FONG01000001">
    <property type="protein sequence ID" value="SFE01070.1"/>
    <property type="molecule type" value="Genomic_DNA"/>
</dbReference>
<gene>
    <name evidence="2" type="ORF">SAMN05216251_101156</name>
</gene>
<name>A0A1I1X6Y0_9ACTN</name>
<dbReference type="Pfam" id="PF01636">
    <property type="entry name" value="APH"/>
    <property type="match status" value="1"/>
</dbReference>
<evidence type="ECO:0000313" key="2">
    <source>
        <dbReference type="EMBL" id="SFE01070.1"/>
    </source>
</evidence>
<dbReference type="InterPro" id="IPR011009">
    <property type="entry name" value="Kinase-like_dom_sf"/>
</dbReference>
<organism evidence="2 3">
    <name type="scientific">Actinacidiphila alni</name>
    <dbReference type="NCBI Taxonomy" id="380248"/>
    <lineage>
        <taxon>Bacteria</taxon>
        <taxon>Bacillati</taxon>
        <taxon>Actinomycetota</taxon>
        <taxon>Actinomycetes</taxon>
        <taxon>Kitasatosporales</taxon>
        <taxon>Streptomycetaceae</taxon>
        <taxon>Actinacidiphila</taxon>
    </lineage>
</organism>
<evidence type="ECO:0000259" key="1">
    <source>
        <dbReference type="Pfam" id="PF01636"/>
    </source>
</evidence>
<sequence length="324" mass="34202">MHELPEDVGEPDLWSALAAWGLAPGRLTYAAVGFGDYHWQALDTEGRHWFVTVADLTAKAYCGPDAPAAYAGLERAMDTAAALRASGLDFVVAPEPAADGRTLHPLPDGRHAVSVFPFEAGTAGDFGEVLSAAERGRVLDLLAALHRTAPPAAIPAHRPELPSRPGLEAALGALARPWSGGPYAEPARELLAAHGAGLRRRLAEFDRLAATAAGGAPVVTHGEPHPGNVLRTGERRLLVDWDTVALAVPERDLWLVAETAEDLARYADAAGRAADPAALALYRLRWALDDVALSIAEFRGPHARTRDTAVSWSALSGTVESLTA</sequence>
<dbReference type="InterPro" id="IPR002575">
    <property type="entry name" value="Aminoglycoside_PTrfase"/>
</dbReference>
<dbReference type="Gene3D" id="1.10.510.10">
    <property type="entry name" value="Transferase(Phosphotransferase) domain 1"/>
    <property type="match status" value="1"/>
</dbReference>
<dbReference type="SUPFAM" id="SSF56112">
    <property type="entry name" value="Protein kinase-like (PK-like)"/>
    <property type="match status" value="1"/>
</dbReference>
<dbReference type="STRING" id="380248.SAMN05216251_101156"/>
<dbReference type="RefSeq" id="WP_093711329.1">
    <property type="nucleotide sequence ID" value="NZ_FONG01000001.1"/>
</dbReference>
<accession>A0A1I1X6Y0</accession>
<feature type="domain" description="Aminoglycoside phosphotransferase" evidence="1">
    <location>
        <begin position="36"/>
        <end position="280"/>
    </location>
</feature>
<evidence type="ECO:0000313" key="3">
    <source>
        <dbReference type="Proteomes" id="UP000199323"/>
    </source>
</evidence>
<reference evidence="2 3" key="1">
    <citation type="submission" date="2016-10" db="EMBL/GenBank/DDBJ databases">
        <authorList>
            <person name="de Groot N.N."/>
        </authorList>
    </citation>
    <scope>NUCLEOTIDE SEQUENCE [LARGE SCALE GENOMIC DNA]</scope>
    <source>
        <strain evidence="2 3">CGMCC 4.3510</strain>
    </source>
</reference>
<keyword evidence="2" id="KW-0808">Transferase</keyword>
<keyword evidence="3" id="KW-1185">Reference proteome</keyword>
<dbReference type="OrthoDB" id="115252at2"/>
<dbReference type="Gene3D" id="1.20.58.840">
    <property type="match status" value="1"/>
</dbReference>